<dbReference type="OrthoDB" id="3222at2759"/>
<comment type="subcellular location">
    <subcellularLocation>
        <location evidence="1">Membrane</location>
        <topology evidence="1">Multi-pass membrane protein</topology>
    </subcellularLocation>
</comment>
<evidence type="ECO:0000313" key="10">
    <source>
        <dbReference type="Proteomes" id="UP000051574"/>
    </source>
</evidence>
<feature type="region of interest" description="Disordered" evidence="7">
    <location>
        <begin position="275"/>
        <end position="297"/>
    </location>
</feature>
<feature type="transmembrane region" description="Helical" evidence="8">
    <location>
        <begin position="174"/>
        <end position="194"/>
    </location>
</feature>
<dbReference type="Gene3D" id="1.20.1080.10">
    <property type="entry name" value="Glycerol uptake facilitator protein"/>
    <property type="match status" value="1"/>
</dbReference>
<reference evidence="9 10" key="1">
    <citation type="submission" date="2015-09" db="EMBL/GenBank/DDBJ databases">
        <title>Draft genome of the scarab beetle Oryctes borbonicus.</title>
        <authorList>
            <person name="Meyer J.M."/>
            <person name="Markov G.V."/>
            <person name="Baskaran P."/>
            <person name="Herrmann M."/>
            <person name="Sommer R.J."/>
            <person name="Roedelsperger C."/>
        </authorList>
    </citation>
    <scope>NUCLEOTIDE SEQUENCE [LARGE SCALE GENOMIC DNA]</scope>
    <source>
        <strain evidence="9">OB123</strain>
        <tissue evidence="9">Whole animal</tissue>
    </source>
</reference>
<feature type="compositionally biased region" description="Polar residues" evidence="7">
    <location>
        <begin position="549"/>
        <end position="576"/>
    </location>
</feature>
<name>A0A0T6ATC6_9SCAR</name>
<feature type="transmembrane region" description="Helical" evidence="8">
    <location>
        <begin position="56"/>
        <end position="77"/>
    </location>
</feature>
<evidence type="ECO:0000256" key="1">
    <source>
        <dbReference type="ARBA" id="ARBA00004141"/>
    </source>
</evidence>
<feature type="compositionally biased region" description="Polar residues" evidence="7">
    <location>
        <begin position="436"/>
        <end position="479"/>
    </location>
</feature>
<dbReference type="Proteomes" id="UP000051574">
    <property type="component" value="Unassembled WGS sequence"/>
</dbReference>
<evidence type="ECO:0000256" key="2">
    <source>
        <dbReference type="ARBA" id="ARBA00006175"/>
    </source>
</evidence>
<keyword evidence="5 8" id="KW-1133">Transmembrane helix</keyword>
<dbReference type="EMBL" id="LJIG01022862">
    <property type="protein sequence ID" value="KRT78338.1"/>
    <property type="molecule type" value="Genomic_DNA"/>
</dbReference>
<evidence type="ECO:0000256" key="5">
    <source>
        <dbReference type="ARBA" id="ARBA00022989"/>
    </source>
</evidence>
<evidence type="ECO:0000256" key="8">
    <source>
        <dbReference type="SAM" id="Phobius"/>
    </source>
</evidence>
<dbReference type="InterPro" id="IPR022357">
    <property type="entry name" value="MIP_CS"/>
</dbReference>
<dbReference type="PRINTS" id="PR00783">
    <property type="entry name" value="MINTRINSICP"/>
</dbReference>
<dbReference type="GO" id="GO:0015250">
    <property type="term" value="F:water channel activity"/>
    <property type="evidence" value="ECO:0007669"/>
    <property type="project" value="TreeGrafter"/>
</dbReference>
<dbReference type="PANTHER" id="PTHR19139">
    <property type="entry name" value="AQUAPORIN TRANSPORTER"/>
    <property type="match status" value="1"/>
</dbReference>
<feature type="compositionally biased region" description="Polar residues" evidence="7">
    <location>
        <begin position="532"/>
        <end position="541"/>
    </location>
</feature>
<evidence type="ECO:0000256" key="4">
    <source>
        <dbReference type="ARBA" id="ARBA00022692"/>
    </source>
</evidence>
<gene>
    <name evidence="9" type="ORF">AMK59_7849</name>
</gene>
<evidence type="ECO:0008006" key="11">
    <source>
        <dbReference type="Google" id="ProtNLM"/>
    </source>
</evidence>
<keyword evidence="3" id="KW-0813">Transport</keyword>
<comment type="similarity">
    <text evidence="2">Belongs to the MIP/aquaporin (TC 1.A.8) family.</text>
</comment>
<dbReference type="InterPro" id="IPR034294">
    <property type="entry name" value="Aquaporin_transptr"/>
</dbReference>
<feature type="transmembrane region" description="Helical" evidence="8">
    <location>
        <begin position="129"/>
        <end position="154"/>
    </location>
</feature>
<keyword evidence="6 8" id="KW-0472">Membrane</keyword>
<evidence type="ECO:0000256" key="3">
    <source>
        <dbReference type="ARBA" id="ARBA00022448"/>
    </source>
</evidence>
<keyword evidence="4 8" id="KW-0812">Transmembrane</keyword>
<accession>A0A0T6ATC6</accession>
<comment type="caution">
    <text evidence="9">The sequence shown here is derived from an EMBL/GenBank/DDBJ whole genome shotgun (WGS) entry which is preliminary data.</text>
</comment>
<keyword evidence="10" id="KW-1185">Reference proteome</keyword>
<dbReference type="GO" id="GO:0005886">
    <property type="term" value="C:plasma membrane"/>
    <property type="evidence" value="ECO:0007669"/>
    <property type="project" value="TreeGrafter"/>
</dbReference>
<feature type="compositionally biased region" description="Basic and acidic residues" evidence="7">
    <location>
        <begin position="285"/>
        <end position="297"/>
    </location>
</feature>
<sequence>MGEESVNLQIDNQTLEVHLVTLFEKLESLRGDAANGHCTKLPMQIEIRTLEFWRSVICECLASFVYVFVVCGAAAGAGANPSFASILITTSLAAGFSMTTLSQCFGHISGAHVNPAVTIAKGLTKGISVLRTVLFIVAQCGGAIAGAAFLYGVSLPGQKANLAAAIAHTSSVAAWERFGVEFILTFVVVLTYFVSVDTYRKWTSSGNVTIGAAYSACTFVSMPYLNPARSLGPSFVLSRWDNHWVYWLGPLIGGAASGLIYEYILNPRRHRRCKASGDGDSSSIHSDEDTYDDLDKPASSKFHGSTYNTYRPTGGTTTNVPSGYCPSVTSTSLYSAPTSKLERVESLYGGTKSLYCKSPPLTRANLNRSQSVYTKSNSGVNRDILPRPGPLVPTQSLYPMRLNQSNQQNHVQNQNMQNQMQQRSESIYGVRGVTPGTASRSDNYSTTASDRGDYSTRTTTATSENYEGNQKTARASNRPESMYGMVGTQRRGLSTQSDDSSYGSYHGSSTNRSNNNGNSTYNSSNNYPAKGSGSNTYNSRANGPDVRQSPPTQLLPNTNSSSYHHNIPQHSPNSQY</sequence>
<dbReference type="Pfam" id="PF00230">
    <property type="entry name" value="MIP"/>
    <property type="match status" value="1"/>
</dbReference>
<dbReference type="AlphaFoldDB" id="A0A0T6ATC6"/>
<organism evidence="9 10">
    <name type="scientific">Oryctes borbonicus</name>
    <dbReference type="NCBI Taxonomy" id="1629725"/>
    <lineage>
        <taxon>Eukaryota</taxon>
        <taxon>Metazoa</taxon>
        <taxon>Ecdysozoa</taxon>
        <taxon>Arthropoda</taxon>
        <taxon>Hexapoda</taxon>
        <taxon>Insecta</taxon>
        <taxon>Pterygota</taxon>
        <taxon>Neoptera</taxon>
        <taxon>Endopterygota</taxon>
        <taxon>Coleoptera</taxon>
        <taxon>Polyphaga</taxon>
        <taxon>Scarabaeiformia</taxon>
        <taxon>Scarabaeidae</taxon>
        <taxon>Dynastinae</taxon>
        <taxon>Oryctes</taxon>
    </lineage>
</organism>
<dbReference type="CDD" id="cd00333">
    <property type="entry name" value="MIP"/>
    <property type="match status" value="1"/>
</dbReference>
<proteinExistence type="inferred from homology"/>
<dbReference type="PROSITE" id="PS00221">
    <property type="entry name" value="MIP"/>
    <property type="match status" value="1"/>
</dbReference>
<protein>
    <recommendedName>
        <fullName evidence="11">Aquaporin</fullName>
    </recommendedName>
</protein>
<evidence type="ECO:0000256" key="6">
    <source>
        <dbReference type="ARBA" id="ARBA00023136"/>
    </source>
</evidence>
<feature type="transmembrane region" description="Helical" evidence="8">
    <location>
        <begin position="206"/>
        <end position="224"/>
    </location>
</feature>
<feature type="compositionally biased region" description="Low complexity" evidence="7">
    <location>
        <begin position="497"/>
        <end position="527"/>
    </location>
</feature>
<evidence type="ECO:0000256" key="7">
    <source>
        <dbReference type="SAM" id="MobiDB-lite"/>
    </source>
</evidence>
<dbReference type="InterPro" id="IPR023271">
    <property type="entry name" value="Aquaporin-like"/>
</dbReference>
<feature type="transmembrane region" description="Helical" evidence="8">
    <location>
        <begin position="83"/>
        <end position="108"/>
    </location>
</feature>
<dbReference type="InterPro" id="IPR000425">
    <property type="entry name" value="MIP"/>
</dbReference>
<dbReference type="SUPFAM" id="SSF81338">
    <property type="entry name" value="Aquaporin-like"/>
    <property type="match status" value="1"/>
</dbReference>
<evidence type="ECO:0000313" key="9">
    <source>
        <dbReference type="EMBL" id="KRT78338.1"/>
    </source>
</evidence>
<dbReference type="PANTHER" id="PTHR19139:SF268">
    <property type="entry name" value="NEUROGENIC PROTEIN BIG BRAIN"/>
    <property type="match status" value="1"/>
</dbReference>
<feature type="region of interest" description="Disordered" evidence="7">
    <location>
        <begin position="431"/>
        <end position="576"/>
    </location>
</feature>
<feature type="transmembrane region" description="Helical" evidence="8">
    <location>
        <begin position="244"/>
        <end position="264"/>
    </location>
</feature>
<dbReference type="FunFam" id="1.20.1080.10:FF:000026">
    <property type="entry name" value="Big brain"/>
    <property type="match status" value="1"/>
</dbReference>